<evidence type="ECO:0000313" key="3">
    <source>
        <dbReference type="Proteomes" id="UP000266673"/>
    </source>
</evidence>
<dbReference type="EMBL" id="QKWP01000009">
    <property type="protein sequence ID" value="RIB30609.1"/>
    <property type="molecule type" value="Genomic_DNA"/>
</dbReference>
<accession>A0A397WAJ3</accession>
<organism evidence="2 3">
    <name type="scientific">Gigaspora rosea</name>
    <dbReference type="NCBI Taxonomy" id="44941"/>
    <lineage>
        <taxon>Eukaryota</taxon>
        <taxon>Fungi</taxon>
        <taxon>Fungi incertae sedis</taxon>
        <taxon>Mucoromycota</taxon>
        <taxon>Glomeromycotina</taxon>
        <taxon>Glomeromycetes</taxon>
        <taxon>Diversisporales</taxon>
        <taxon>Gigasporaceae</taxon>
        <taxon>Gigaspora</taxon>
    </lineage>
</organism>
<dbReference type="AlphaFoldDB" id="A0A397WAJ3"/>
<comment type="caution">
    <text evidence="2">The sequence shown here is derived from an EMBL/GenBank/DDBJ whole genome shotgun (WGS) entry which is preliminary data.</text>
</comment>
<reference evidence="2 3" key="1">
    <citation type="submission" date="2018-06" db="EMBL/GenBank/DDBJ databases">
        <title>Comparative genomics reveals the genomic features of Rhizophagus irregularis, R. cerebriforme, R. diaphanum and Gigaspora rosea, and their symbiotic lifestyle signature.</title>
        <authorList>
            <person name="Morin E."/>
            <person name="San Clemente H."/>
            <person name="Chen E.C.H."/>
            <person name="De La Providencia I."/>
            <person name="Hainaut M."/>
            <person name="Kuo A."/>
            <person name="Kohler A."/>
            <person name="Murat C."/>
            <person name="Tang N."/>
            <person name="Roy S."/>
            <person name="Loubradou J."/>
            <person name="Henrissat B."/>
            <person name="Grigoriev I.V."/>
            <person name="Corradi N."/>
            <person name="Roux C."/>
            <person name="Martin F.M."/>
        </authorList>
    </citation>
    <scope>NUCLEOTIDE SEQUENCE [LARGE SCALE GENOMIC DNA]</scope>
    <source>
        <strain evidence="2 3">DAOM 194757</strain>
    </source>
</reference>
<sequence>MNIGITFCKYLKVFTRFRKFSQDFTKFRNFSQGTGGQTDQQLNQLMEKSRGEKELFKILYLFIIIIHYLLDCSRTQANLPAFLHF</sequence>
<evidence type="ECO:0000313" key="2">
    <source>
        <dbReference type="EMBL" id="RIB30609.1"/>
    </source>
</evidence>
<evidence type="ECO:0000256" key="1">
    <source>
        <dbReference type="SAM" id="Phobius"/>
    </source>
</evidence>
<keyword evidence="1" id="KW-1133">Transmembrane helix</keyword>
<dbReference type="Proteomes" id="UP000266673">
    <property type="component" value="Unassembled WGS sequence"/>
</dbReference>
<protein>
    <submittedName>
        <fullName evidence="2">Uncharacterized protein</fullName>
    </submittedName>
</protein>
<gene>
    <name evidence="2" type="ORF">C2G38_2152269</name>
</gene>
<keyword evidence="3" id="KW-1185">Reference proteome</keyword>
<keyword evidence="1" id="KW-0812">Transmembrane</keyword>
<proteinExistence type="predicted"/>
<name>A0A397WAJ3_9GLOM</name>
<feature type="transmembrane region" description="Helical" evidence="1">
    <location>
        <begin position="54"/>
        <end position="70"/>
    </location>
</feature>
<keyword evidence="1" id="KW-0472">Membrane</keyword>